<protein>
    <recommendedName>
        <fullName evidence="1">Dienelactone hydrolase domain-containing protein</fullName>
    </recommendedName>
</protein>
<dbReference type="Proteomes" id="UP001265746">
    <property type="component" value="Unassembled WGS sequence"/>
</dbReference>
<proteinExistence type="predicted"/>
<dbReference type="AlphaFoldDB" id="A0AAD9VWS9"/>
<reference evidence="2" key="1">
    <citation type="submission" date="2023-06" db="EMBL/GenBank/DDBJ databases">
        <authorList>
            <person name="Noh H."/>
        </authorList>
    </citation>
    <scope>NUCLEOTIDE SEQUENCE</scope>
    <source>
        <strain evidence="2">DUCC20226</strain>
    </source>
</reference>
<evidence type="ECO:0000313" key="2">
    <source>
        <dbReference type="EMBL" id="KAK2596287.1"/>
    </source>
</evidence>
<dbReference type="PANTHER" id="PTHR17630">
    <property type="entry name" value="DIENELACTONE HYDROLASE"/>
    <property type="match status" value="1"/>
</dbReference>
<accession>A0AAD9VWS9</accession>
<organism evidence="2 3">
    <name type="scientific">Phomopsis amygdali</name>
    <name type="common">Fusicoccum amygdali</name>
    <dbReference type="NCBI Taxonomy" id="1214568"/>
    <lineage>
        <taxon>Eukaryota</taxon>
        <taxon>Fungi</taxon>
        <taxon>Dikarya</taxon>
        <taxon>Ascomycota</taxon>
        <taxon>Pezizomycotina</taxon>
        <taxon>Sordariomycetes</taxon>
        <taxon>Sordariomycetidae</taxon>
        <taxon>Diaporthales</taxon>
        <taxon>Diaporthaceae</taxon>
        <taxon>Diaporthe</taxon>
    </lineage>
</organism>
<comment type="caution">
    <text evidence="2">The sequence shown here is derived from an EMBL/GenBank/DDBJ whole genome shotgun (WGS) entry which is preliminary data.</text>
</comment>
<sequence length="203" mass="22180">MADSYARAGYFTVAIDTFEGDPAPYPLGANPDFDVGIWWQGHLPNVTDPIVETAIEYVRHSLGFPRVGIAGYCYGGYYSARFLADNRTIRADAAFAVTPSQAVSGVADTLAEIALVSGPITYAFAEIDNRMPRDLVNDIVDTLNNSRATDAPYQSVVYGNSNHGFGLRGETLNLQADNSSNPEEVFAKESAFLQSVRWFDTYL</sequence>
<dbReference type="Gene3D" id="3.40.50.1820">
    <property type="entry name" value="alpha/beta hydrolase"/>
    <property type="match status" value="1"/>
</dbReference>
<evidence type="ECO:0000313" key="3">
    <source>
        <dbReference type="Proteomes" id="UP001265746"/>
    </source>
</evidence>
<dbReference type="PANTHER" id="PTHR17630:SF44">
    <property type="entry name" value="PROTEIN AIM2"/>
    <property type="match status" value="1"/>
</dbReference>
<dbReference type="InterPro" id="IPR002925">
    <property type="entry name" value="Dienelactn_hydro"/>
</dbReference>
<evidence type="ECO:0000259" key="1">
    <source>
        <dbReference type="Pfam" id="PF01738"/>
    </source>
</evidence>
<dbReference type="GO" id="GO:0016787">
    <property type="term" value="F:hydrolase activity"/>
    <property type="evidence" value="ECO:0007669"/>
    <property type="project" value="InterPro"/>
</dbReference>
<dbReference type="InterPro" id="IPR029058">
    <property type="entry name" value="AB_hydrolase_fold"/>
</dbReference>
<gene>
    <name evidence="2" type="ORF">N8I77_013183</name>
</gene>
<dbReference type="EMBL" id="JAUJFL010000011">
    <property type="protein sequence ID" value="KAK2596287.1"/>
    <property type="molecule type" value="Genomic_DNA"/>
</dbReference>
<dbReference type="SUPFAM" id="SSF53474">
    <property type="entry name" value="alpha/beta-Hydrolases"/>
    <property type="match status" value="1"/>
</dbReference>
<keyword evidence="3" id="KW-1185">Reference proteome</keyword>
<dbReference type="Pfam" id="PF01738">
    <property type="entry name" value="DLH"/>
    <property type="match status" value="1"/>
</dbReference>
<name>A0AAD9VWS9_PHOAM</name>
<feature type="domain" description="Dienelactone hydrolase" evidence="1">
    <location>
        <begin position="2"/>
        <end position="202"/>
    </location>
</feature>